<organism evidence="2 3">
    <name type="scientific">Hymenobacter jeollabukensis</name>
    <dbReference type="NCBI Taxonomy" id="2025313"/>
    <lineage>
        <taxon>Bacteria</taxon>
        <taxon>Pseudomonadati</taxon>
        <taxon>Bacteroidota</taxon>
        <taxon>Cytophagia</taxon>
        <taxon>Cytophagales</taxon>
        <taxon>Hymenobacteraceae</taxon>
        <taxon>Hymenobacter</taxon>
    </lineage>
</organism>
<keyword evidence="3" id="KW-1185">Reference proteome</keyword>
<dbReference type="Proteomes" id="UP000305517">
    <property type="component" value="Unassembled WGS sequence"/>
</dbReference>
<dbReference type="RefSeq" id="WP_138080620.1">
    <property type="nucleotide sequence ID" value="NZ_VAJM01000013.1"/>
</dbReference>
<evidence type="ECO:0000313" key="3">
    <source>
        <dbReference type="Proteomes" id="UP000305517"/>
    </source>
</evidence>
<reference evidence="2 3" key="1">
    <citation type="submission" date="2019-05" db="EMBL/GenBank/DDBJ databases">
        <title>Hymenobacter edaphi sp. nov., isolated from abandoned arsenic-contaminated farmland soil.</title>
        <authorList>
            <person name="Nie L."/>
        </authorList>
    </citation>
    <scope>NUCLEOTIDE SEQUENCE [LARGE SCALE GENOMIC DNA]</scope>
    <source>
        <strain evidence="2 3">1-3-3-8</strain>
    </source>
</reference>
<protein>
    <recommendedName>
        <fullName evidence="4">Outer membrane protein beta-barrel domain-containing protein</fullName>
    </recommendedName>
</protein>
<keyword evidence="1" id="KW-0732">Signal</keyword>
<dbReference type="AlphaFoldDB" id="A0A5R8WKH4"/>
<sequence length="193" mass="20265">MNATYLLAGALALGLPVRAAAAETPGPYYRTTLGLSAGWGAPYGWGLDVGHFFSERLEGTVGGGLAASGAKAGVGARYFLLPQRATSPYFGLNAVYSGRLRDQNASVSGDVPYDVRPGAVLHLRSGLRWQSDRVGFLGTLGYGLRLSGYPIRFHEPAEGQAAPRPETVRTARAFAPGGLEISFGLSIGLGPRR</sequence>
<accession>A0A5R8WKH4</accession>
<evidence type="ECO:0008006" key="4">
    <source>
        <dbReference type="Google" id="ProtNLM"/>
    </source>
</evidence>
<evidence type="ECO:0000313" key="2">
    <source>
        <dbReference type="EMBL" id="TLM89532.1"/>
    </source>
</evidence>
<feature type="chain" id="PRO_5024383125" description="Outer membrane protein beta-barrel domain-containing protein" evidence="1">
    <location>
        <begin position="22"/>
        <end position="193"/>
    </location>
</feature>
<gene>
    <name evidence="2" type="ORF">FDY95_20900</name>
</gene>
<dbReference type="EMBL" id="VAJM01000013">
    <property type="protein sequence ID" value="TLM89532.1"/>
    <property type="molecule type" value="Genomic_DNA"/>
</dbReference>
<evidence type="ECO:0000256" key="1">
    <source>
        <dbReference type="SAM" id="SignalP"/>
    </source>
</evidence>
<name>A0A5R8WKH4_9BACT</name>
<comment type="caution">
    <text evidence="2">The sequence shown here is derived from an EMBL/GenBank/DDBJ whole genome shotgun (WGS) entry which is preliminary data.</text>
</comment>
<proteinExistence type="predicted"/>
<feature type="signal peptide" evidence="1">
    <location>
        <begin position="1"/>
        <end position="21"/>
    </location>
</feature>
<dbReference type="OrthoDB" id="885777at2"/>